<name>A0ABZ2PGF3_9NOCA</name>
<keyword evidence="1" id="KW-0808">Transferase</keyword>
<dbReference type="RefSeq" id="WP_338887975.1">
    <property type="nucleotide sequence ID" value="NZ_CP147846.1"/>
</dbReference>
<dbReference type="EMBL" id="CP147846">
    <property type="protein sequence ID" value="WXG68029.1"/>
    <property type="molecule type" value="Genomic_DNA"/>
</dbReference>
<proteinExistence type="predicted"/>
<dbReference type="PANTHER" id="PTHR34069:SF3">
    <property type="entry name" value="ACYL-COA:ACYL-COA ALKYLTRANSFERASE"/>
    <property type="match status" value="1"/>
</dbReference>
<keyword evidence="2" id="KW-0012">Acyltransferase</keyword>
<dbReference type="InterPro" id="IPR016039">
    <property type="entry name" value="Thiolase-like"/>
</dbReference>
<accession>A0ABZ2PGF3</accession>
<dbReference type="InterPro" id="IPR013747">
    <property type="entry name" value="ACP_syn_III_C"/>
</dbReference>
<evidence type="ECO:0000313" key="5">
    <source>
        <dbReference type="EMBL" id="WXG68029.1"/>
    </source>
</evidence>
<dbReference type="Pfam" id="PF08545">
    <property type="entry name" value="ACP_syn_III"/>
    <property type="match status" value="1"/>
</dbReference>
<evidence type="ECO:0000259" key="4">
    <source>
        <dbReference type="Pfam" id="PF08545"/>
    </source>
</evidence>
<evidence type="ECO:0000259" key="3">
    <source>
        <dbReference type="Pfam" id="PF08541"/>
    </source>
</evidence>
<dbReference type="SUPFAM" id="SSF53901">
    <property type="entry name" value="Thiolase-like"/>
    <property type="match status" value="1"/>
</dbReference>
<protein>
    <submittedName>
        <fullName evidence="5">3-oxoacyl-[acyl-carrier-protein] synthase III C-terminal domain-containing protein</fullName>
    </submittedName>
</protein>
<evidence type="ECO:0000313" key="6">
    <source>
        <dbReference type="Proteomes" id="UP001432000"/>
    </source>
</evidence>
<dbReference type="Pfam" id="PF08541">
    <property type="entry name" value="ACP_syn_III_C"/>
    <property type="match status" value="1"/>
</dbReference>
<organism evidence="5 6">
    <name type="scientific">Rhodococcus sovatensis</name>
    <dbReference type="NCBI Taxonomy" id="1805840"/>
    <lineage>
        <taxon>Bacteria</taxon>
        <taxon>Bacillati</taxon>
        <taxon>Actinomycetota</taxon>
        <taxon>Actinomycetes</taxon>
        <taxon>Mycobacteriales</taxon>
        <taxon>Nocardiaceae</taxon>
        <taxon>Rhodococcus</taxon>
    </lineage>
</organism>
<feature type="domain" description="Beta-ketoacyl-[acyl-carrier-protein] synthase III N-terminal" evidence="4">
    <location>
        <begin position="113"/>
        <end position="192"/>
    </location>
</feature>
<feature type="domain" description="Beta-ketoacyl-[acyl-carrier-protein] synthase III C-terminal" evidence="3">
    <location>
        <begin position="254"/>
        <end position="337"/>
    </location>
</feature>
<dbReference type="Gene3D" id="3.40.47.10">
    <property type="match status" value="2"/>
</dbReference>
<keyword evidence="6" id="KW-1185">Reference proteome</keyword>
<sequence>MESIGSYLPARIVTNEELLAGMTHPPHLDIKAVTGIERRRVYDRDAQPPEDSLSMALDAARTALNRSSFDAADLDVVINCSITRFRDGDTLCFEPSFGLTIKNELGAERAIHFDISNACAGMLTGVLVLDAMIRSGAVRRGMVVSGERITPIAETAVIEIADRYDPQFASLTVGDAAAAVILDDGGTEGDRLEYIELMTCSKYSELCIGQASEKGPRIALYTDNRAMHNADRYRLWTMRQRDFLAERGTTFVDEEFDFIVHHQFSKPAADVINVLAAEEFDAALPPGLDVLEDYGNTASTSHFVVLDHFLQRGVIPPGSKLLLVPAASGVVAGYLALTLGKV</sequence>
<dbReference type="InterPro" id="IPR013751">
    <property type="entry name" value="ACP_syn_III_N"/>
</dbReference>
<reference evidence="5 6" key="1">
    <citation type="submission" date="2024-03" db="EMBL/GenBank/DDBJ databases">
        <title>Natural products discovery in diverse microorganisms through a two-stage MS feature dereplication strategy.</title>
        <authorList>
            <person name="Zhang R."/>
        </authorList>
    </citation>
    <scope>NUCLEOTIDE SEQUENCE [LARGE SCALE GENOMIC DNA]</scope>
    <source>
        <strain evidence="5 6">18930</strain>
    </source>
</reference>
<dbReference type="Proteomes" id="UP001432000">
    <property type="component" value="Chromosome"/>
</dbReference>
<gene>
    <name evidence="5" type="ORF">WDS16_22885</name>
</gene>
<dbReference type="PANTHER" id="PTHR34069">
    <property type="entry name" value="3-OXOACYL-[ACYL-CARRIER-PROTEIN] SYNTHASE 3"/>
    <property type="match status" value="1"/>
</dbReference>
<evidence type="ECO:0000256" key="1">
    <source>
        <dbReference type="ARBA" id="ARBA00022679"/>
    </source>
</evidence>
<evidence type="ECO:0000256" key="2">
    <source>
        <dbReference type="ARBA" id="ARBA00023315"/>
    </source>
</evidence>